<keyword evidence="1" id="KW-0472">Membrane</keyword>
<proteinExistence type="predicted"/>
<dbReference type="EMBL" id="CP061169">
    <property type="protein sequence ID" value="QPZ39077.1"/>
    <property type="molecule type" value="Genomic_DNA"/>
</dbReference>
<evidence type="ECO:0000256" key="1">
    <source>
        <dbReference type="SAM" id="Phobius"/>
    </source>
</evidence>
<feature type="transmembrane region" description="Helical" evidence="1">
    <location>
        <begin position="80"/>
        <end position="103"/>
    </location>
</feature>
<feature type="transmembrane region" description="Helical" evidence="1">
    <location>
        <begin position="42"/>
        <end position="60"/>
    </location>
</feature>
<sequence length="210" mass="23726">MSRFLYMAWRGTRFAVLYELRIYQSLYFWIARRQPTRTPSSIPFSYVTSVAPALIGFIVASAIEVPVAHFLLSPWPPVQIGFLIVGIWGLIWMFGLGAAMTVYPHTLDDTGIHIRNGFNARVDVPWHSVESVSLEQRSYEKGKHVQIVENDGERTLCLTHGSETTVTVTLREPTQIAVAGRTEIVSRVRLRPDSPRDLVVAARSWTSRVT</sequence>
<keyword evidence="1" id="KW-1133">Transmembrane helix</keyword>
<reference evidence="2 3" key="1">
    <citation type="submission" date="2020-12" db="EMBL/GenBank/DDBJ databases">
        <title>Microbacterium sp. HY060.</title>
        <authorList>
            <person name="Zhou J."/>
        </authorList>
    </citation>
    <scope>NUCLEOTIDE SEQUENCE [LARGE SCALE GENOMIC DNA]</scope>
    <source>
        <strain evidence="2 3">HY60</strain>
    </source>
</reference>
<organism evidence="2 3">
    <name type="scientific">Paramicrobacterium chengjingii</name>
    <dbReference type="NCBI Taxonomy" id="2769067"/>
    <lineage>
        <taxon>Bacteria</taxon>
        <taxon>Bacillati</taxon>
        <taxon>Actinomycetota</taxon>
        <taxon>Actinomycetes</taxon>
        <taxon>Micrococcales</taxon>
        <taxon>Microbacteriaceae</taxon>
        <taxon>Paramicrobacterium</taxon>
    </lineage>
</organism>
<evidence type="ECO:0000313" key="3">
    <source>
        <dbReference type="Proteomes" id="UP000662814"/>
    </source>
</evidence>
<evidence type="ECO:0008006" key="4">
    <source>
        <dbReference type="Google" id="ProtNLM"/>
    </source>
</evidence>
<dbReference type="RefSeq" id="WP_166984805.1">
    <property type="nucleotide sequence ID" value="NZ_CP061169.1"/>
</dbReference>
<accession>A0ABX6YL56</accession>
<evidence type="ECO:0000313" key="2">
    <source>
        <dbReference type="EMBL" id="QPZ39077.1"/>
    </source>
</evidence>
<keyword evidence="1" id="KW-0812">Transmembrane</keyword>
<gene>
    <name evidence="2" type="ORF">HCR76_03050</name>
</gene>
<protein>
    <recommendedName>
        <fullName evidence="4">PH domain-containing protein</fullName>
    </recommendedName>
</protein>
<keyword evidence="3" id="KW-1185">Reference proteome</keyword>
<name>A0ABX6YL56_9MICO</name>
<dbReference type="Proteomes" id="UP000662814">
    <property type="component" value="Chromosome"/>
</dbReference>